<evidence type="ECO:0000313" key="2">
    <source>
        <dbReference type="EMBL" id="KAK7682192.1"/>
    </source>
</evidence>
<comment type="caution">
    <text evidence="2">The sequence shown here is derived from an EMBL/GenBank/DDBJ whole genome shotgun (WGS) entry which is preliminary data.</text>
</comment>
<evidence type="ECO:0000313" key="3">
    <source>
        <dbReference type="Proteomes" id="UP001385951"/>
    </source>
</evidence>
<proteinExistence type="predicted"/>
<dbReference type="AlphaFoldDB" id="A0AAW0FQ07"/>
<accession>A0AAW0FQ07</accession>
<organism evidence="2 3">
    <name type="scientific">Cerrena zonata</name>
    <dbReference type="NCBI Taxonomy" id="2478898"/>
    <lineage>
        <taxon>Eukaryota</taxon>
        <taxon>Fungi</taxon>
        <taxon>Dikarya</taxon>
        <taxon>Basidiomycota</taxon>
        <taxon>Agaricomycotina</taxon>
        <taxon>Agaricomycetes</taxon>
        <taxon>Polyporales</taxon>
        <taxon>Cerrenaceae</taxon>
        <taxon>Cerrena</taxon>
    </lineage>
</organism>
<protein>
    <submittedName>
        <fullName evidence="2">Uncharacterized protein</fullName>
    </submittedName>
</protein>
<reference evidence="2 3" key="1">
    <citation type="submission" date="2022-09" db="EMBL/GenBank/DDBJ databases">
        <authorList>
            <person name="Palmer J.M."/>
        </authorList>
    </citation>
    <scope>NUCLEOTIDE SEQUENCE [LARGE SCALE GENOMIC DNA]</scope>
    <source>
        <strain evidence="2 3">DSM 7382</strain>
    </source>
</reference>
<name>A0AAW0FQ07_9APHY</name>
<feature type="compositionally biased region" description="Polar residues" evidence="1">
    <location>
        <begin position="181"/>
        <end position="194"/>
    </location>
</feature>
<sequence>MDWQTAIDPFVVLDSETDQPVHRPPLPSFATGNVRGNAAVYSEAASFALTRHSVASLVSTRRHDNVVMTAPGHDHAIMIAQRQPSMSFPRRHMNQHALVGGLSRSRGSNREVRSDEYSFVRTFAHPTAMSGVYYDDSNTSSNSRVYPDNYGPWANQPTNTTAYADDLTEYEVRLSSMDSVNFTHPSDSGNAQTISEHDDVI</sequence>
<keyword evidence="3" id="KW-1185">Reference proteome</keyword>
<dbReference type="Proteomes" id="UP001385951">
    <property type="component" value="Unassembled WGS sequence"/>
</dbReference>
<feature type="region of interest" description="Disordered" evidence="1">
    <location>
        <begin position="181"/>
        <end position="201"/>
    </location>
</feature>
<evidence type="ECO:0000256" key="1">
    <source>
        <dbReference type="SAM" id="MobiDB-lite"/>
    </source>
</evidence>
<dbReference type="EMBL" id="JASBNA010000037">
    <property type="protein sequence ID" value="KAK7682192.1"/>
    <property type="molecule type" value="Genomic_DNA"/>
</dbReference>
<gene>
    <name evidence="2" type="ORF">QCA50_014779</name>
</gene>